<comment type="similarity">
    <text evidence="2">Belongs to the cation diffusion facilitator (CDF) transporter (TC 2.A.4) family.</text>
</comment>
<dbReference type="PANTHER" id="PTHR43840">
    <property type="entry name" value="MITOCHONDRIAL METAL TRANSPORTER 1-RELATED"/>
    <property type="match status" value="1"/>
</dbReference>
<evidence type="ECO:0000256" key="7">
    <source>
        <dbReference type="SAM" id="Phobius"/>
    </source>
</evidence>
<evidence type="ECO:0000256" key="3">
    <source>
        <dbReference type="ARBA" id="ARBA00022448"/>
    </source>
</evidence>
<evidence type="ECO:0000259" key="8">
    <source>
        <dbReference type="Pfam" id="PF01545"/>
    </source>
</evidence>
<evidence type="ECO:0000256" key="4">
    <source>
        <dbReference type="ARBA" id="ARBA00022692"/>
    </source>
</evidence>
<evidence type="ECO:0000256" key="5">
    <source>
        <dbReference type="ARBA" id="ARBA00022989"/>
    </source>
</evidence>
<dbReference type="RefSeq" id="WP_265133384.1">
    <property type="nucleotide sequence ID" value="NZ_FXTX01000002.1"/>
</dbReference>
<comment type="subcellular location">
    <subcellularLocation>
        <location evidence="1">Membrane</location>
        <topology evidence="1">Multi-pass membrane protein</topology>
    </subcellularLocation>
</comment>
<keyword evidence="3" id="KW-0813">Transport</keyword>
<dbReference type="Gene3D" id="1.20.1510.10">
    <property type="entry name" value="Cation efflux protein transmembrane domain"/>
    <property type="match status" value="1"/>
</dbReference>
<dbReference type="InterPro" id="IPR027470">
    <property type="entry name" value="Cation_efflux_CTD"/>
</dbReference>
<dbReference type="Proteomes" id="UP001157947">
    <property type="component" value="Unassembled WGS sequence"/>
</dbReference>
<feature type="domain" description="Cation efflux protein transmembrane" evidence="8">
    <location>
        <begin position="14"/>
        <end position="201"/>
    </location>
</feature>
<keyword evidence="4 7" id="KW-0812">Transmembrane</keyword>
<dbReference type="InterPro" id="IPR050291">
    <property type="entry name" value="CDF_Transporter"/>
</dbReference>
<feature type="transmembrane region" description="Helical" evidence="7">
    <location>
        <begin position="150"/>
        <end position="170"/>
    </location>
</feature>
<evidence type="ECO:0000256" key="6">
    <source>
        <dbReference type="ARBA" id="ARBA00023136"/>
    </source>
</evidence>
<dbReference type="GO" id="GO:0015086">
    <property type="term" value="F:cadmium ion transmembrane transporter activity"/>
    <property type="evidence" value="ECO:0007669"/>
    <property type="project" value="TreeGrafter"/>
</dbReference>
<sequence>MVAQKKKERWVLGSLLLNGSLTVLKFIFAIITGSLALMAEAIHSLSDLVASVISFISVKLSAKKTKDFPYGLYKLENIASIIIAFFLFFAAYEILKEAFFKHEEHQIQNPQLAIFVILVAMIATFIYSRLEMKAAKDLNSPTLLADAHHIWADFLSSLIVLIGLISIYFGYNLDKYAAAIVSLFIFYSGFDILKNGIKVLLDVSIPEEEINFIKNIIYKNPAVVEIKQIKGREAGSHKFLEIELLLHNYGLRETHKIVDEIEREIREKIPNIDSIFIHYEPVRQEGLRLAVLTDEDGKVKDFETAKAIATVDITKDLKIRKNPPIFTENVGEILSNMNLDVIISKNHPADFNLRWNIVKAGILVWETEEEDLDKAIEEVINSYKKFLKEK</sequence>
<accession>A0AA46AD65</accession>
<keyword evidence="5 7" id="KW-1133">Transmembrane helix</keyword>
<dbReference type="NCBIfam" id="TIGR01297">
    <property type="entry name" value="CDF"/>
    <property type="match status" value="1"/>
</dbReference>
<dbReference type="PANTHER" id="PTHR43840:SF15">
    <property type="entry name" value="MITOCHONDRIAL METAL TRANSPORTER 1-RELATED"/>
    <property type="match status" value="1"/>
</dbReference>
<name>A0AA46AD65_9AQUI</name>
<dbReference type="SUPFAM" id="SSF161111">
    <property type="entry name" value="Cation efflux protein transmembrane domain-like"/>
    <property type="match status" value="1"/>
</dbReference>
<keyword evidence="11" id="KW-1185">Reference proteome</keyword>
<evidence type="ECO:0000313" key="11">
    <source>
        <dbReference type="Proteomes" id="UP001157947"/>
    </source>
</evidence>
<feature type="domain" description="Cation efflux protein cytoplasmic" evidence="9">
    <location>
        <begin position="206"/>
        <end position="281"/>
    </location>
</feature>
<evidence type="ECO:0000313" key="10">
    <source>
        <dbReference type="EMBL" id="SMP03301.1"/>
    </source>
</evidence>
<feature type="transmembrane region" description="Helical" evidence="7">
    <location>
        <begin position="176"/>
        <end position="193"/>
    </location>
</feature>
<dbReference type="Gene3D" id="3.30.70.1350">
    <property type="entry name" value="Cation efflux protein, cytoplasmic domain"/>
    <property type="match status" value="1"/>
</dbReference>
<reference evidence="10" key="1">
    <citation type="submission" date="2017-05" db="EMBL/GenBank/DDBJ databases">
        <authorList>
            <person name="Varghese N."/>
            <person name="Submissions S."/>
        </authorList>
    </citation>
    <scope>NUCLEOTIDE SEQUENCE</scope>
    <source>
        <strain evidence="10">DSM 18763</strain>
    </source>
</reference>
<dbReference type="InterPro" id="IPR002524">
    <property type="entry name" value="Cation_efflux"/>
</dbReference>
<dbReference type="GO" id="GO:0006882">
    <property type="term" value="P:intracellular zinc ion homeostasis"/>
    <property type="evidence" value="ECO:0007669"/>
    <property type="project" value="TreeGrafter"/>
</dbReference>
<dbReference type="EMBL" id="FXTX01000002">
    <property type="protein sequence ID" value="SMP03301.1"/>
    <property type="molecule type" value="Genomic_DNA"/>
</dbReference>
<dbReference type="Pfam" id="PF16916">
    <property type="entry name" value="ZT_dimer"/>
    <property type="match status" value="1"/>
</dbReference>
<comment type="caution">
    <text evidence="10">The sequence shown here is derived from an EMBL/GenBank/DDBJ whole genome shotgun (WGS) entry which is preliminary data.</text>
</comment>
<dbReference type="GO" id="GO:0015093">
    <property type="term" value="F:ferrous iron transmembrane transporter activity"/>
    <property type="evidence" value="ECO:0007669"/>
    <property type="project" value="TreeGrafter"/>
</dbReference>
<feature type="transmembrane region" description="Helical" evidence="7">
    <location>
        <begin position="72"/>
        <end position="92"/>
    </location>
</feature>
<dbReference type="SUPFAM" id="SSF160240">
    <property type="entry name" value="Cation efflux protein cytoplasmic domain-like"/>
    <property type="match status" value="1"/>
</dbReference>
<dbReference type="AlphaFoldDB" id="A0AA46AD65"/>
<gene>
    <name evidence="10" type="ORF">SAMN06264868_102126</name>
</gene>
<feature type="transmembrane region" description="Helical" evidence="7">
    <location>
        <begin position="12"/>
        <end position="35"/>
    </location>
</feature>
<protein>
    <submittedName>
        <fullName evidence="10">Cation diffusion facilitator family transporter</fullName>
    </submittedName>
</protein>
<organism evidence="10 11">
    <name type="scientific">Venenivibrio stagnispumantis</name>
    <dbReference type="NCBI Taxonomy" id="407998"/>
    <lineage>
        <taxon>Bacteria</taxon>
        <taxon>Pseudomonadati</taxon>
        <taxon>Aquificota</taxon>
        <taxon>Aquificia</taxon>
        <taxon>Aquificales</taxon>
        <taxon>Hydrogenothermaceae</taxon>
        <taxon>Venenivibrio</taxon>
    </lineage>
</organism>
<keyword evidence="6 7" id="KW-0472">Membrane</keyword>
<feature type="transmembrane region" description="Helical" evidence="7">
    <location>
        <begin position="112"/>
        <end position="130"/>
    </location>
</feature>
<dbReference type="GO" id="GO:0015341">
    <property type="term" value="F:zinc efflux antiporter activity"/>
    <property type="evidence" value="ECO:0007669"/>
    <property type="project" value="TreeGrafter"/>
</dbReference>
<evidence type="ECO:0000259" key="9">
    <source>
        <dbReference type="Pfam" id="PF16916"/>
    </source>
</evidence>
<dbReference type="InterPro" id="IPR027469">
    <property type="entry name" value="Cation_efflux_TMD_sf"/>
</dbReference>
<evidence type="ECO:0000256" key="2">
    <source>
        <dbReference type="ARBA" id="ARBA00008114"/>
    </source>
</evidence>
<dbReference type="Pfam" id="PF01545">
    <property type="entry name" value="Cation_efflux"/>
    <property type="match status" value="1"/>
</dbReference>
<dbReference type="GO" id="GO:0005886">
    <property type="term" value="C:plasma membrane"/>
    <property type="evidence" value="ECO:0007669"/>
    <property type="project" value="TreeGrafter"/>
</dbReference>
<proteinExistence type="inferred from homology"/>
<dbReference type="InterPro" id="IPR036837">
    <property type="entry name" value="Cation_efflux_CTD_sf"/>
</dbReference>
<dbReference type="InterPro" id="IPR058533">
    <property type="entry name" value="Cation_efflux_TM"/>
</dbReference>
<evidence type="ECO:0000256" key="1">
    <source>
        <dbReference type="ARBA" id="ARBA00004141"/>
    </source>
</evidence>